<sequence length="156" mass="17488">MVGRCRAWQGHHGPWTAHTVGRRQAWHAIFAYGAKHMNGRRRACHAIIALGQHTRTHGRTTSGVACHHRLWPAHTDRRRWACHAIIALKQHTRLNNVGRGMPSPPLDSTYSGTTSGVTCHHSPWTAHSVRRRQPWHAIMALGLHTRLDVVGLGMPS</sequence>
<keyword evidence="2" id="KW-1185">Reference proteome</keyword>
<dbReference type="InParanoid" id="A0A3Q7FIQ6"/>
<accession>A0A3Q7FIQ6</accession>
<dbReference type="PANTHER" id="PTHR33187">
    <property type="entry name" value="WU:FI09B08"/>
    <property type="match status" value="1"/>
</dbReference>
<dbReference type="AlphaFoldDB" id="A0A3Q7FIQ6"/>
<organism evidence="1">
    <name type="scientific">Solanum lycopersicum</name>
    <name type="common">Tomato</name>
    <name type="synonym">Lycopersicon esculentum</name>
    <dbReference type="NCBI Taxonomy" id="4081"/>
    <lineage>
        <taxon>Eukaryota</taxon>
        <taxon>Viridiplantae</taxon>
        <taxon>Streptophyta</taxon>
        <taxon>Embryophyta</taxon>
        <taxon>Tracheophyta</taxon>
        <taxon>Spermatophyta</taxon>
        <taxon>Magnoliopsida</taxon>
        <taxon>eudicotyledons</taxon>
        <taxon>Gunneridae</taxon>
        <taxon>Pentapetalae</taxon>
        <taxon>asterids</taxon>
        <taxon>lamiids</taxon>
        <taxon>Solanales</taxon>
        <taxon>Solanaceae</taxon>
        <taxon>Solanoideae</taxon>
        <taxon>Solaneae</taxon>
        <taxon>Solanum</taxon>
        <taxon>Solanum subgen. Lycopersicon</taxon>
    </lineage>
</organism>
<reference evidence="1" key="1">
    <citation type="journal article" date="2012" name="Nature">
        <title>The tomato genome sequence provides insights into fleshy fruit evolution.</title>
        <authorList>
            <consortium name="Tomato Genome Consortium"/>
        </authorList>
    </citation>
    <scope>NUCLEOTIDE SEQUENCE [LARGE SCALE GENOMIC DNA]</scope>
    <source>
        <strain evidence="1">cv. Heinz 1706</strain>
    </source>
</reference>
<proteinExistence type="predicted"/>
<dbReference type="Gramene" id="Solyc02g049102.1.1">
    <property type="protein sequence ID" value="Solyc02g049102.1.1"/>
    <property type="gene ID" value="Solyc02g049102.1"/>
</dbReference>
<protein>
    <submittedName>
        <fullName evidence="1">Uncharacterized protein</fullName>
    </submittedName>
</protein>
<reference evidence="1" key="2">
    <citation type="submission" date="2019-01" db="UniProtKB">
        <authorList>
            <consortium name="EnsemblPlants"/>
        </authorList>
    </citation>
    <scope>IDENTIFICATION</scope>
    <source>
        <strain evidence="1">cv. Heinz 1706</strain>
    </source>
</reference>
<dbReference type="EnsemblPlants" id="Solyc02g049102.1.1">
    <property type="protein sequence ID" value="Solyc02g049102.1.1"/>
    <property type="gene ID" value="Solyc02g049102.1"/>
</dbReference>
<evidence type="ECO:0000313" key="2">
    <source>
        <dbReference type="Proteomes" id="UP000004994"/>
    </source>
</evidence>
<dbReference type="PANTHER" id="PTHR33187:SF11">
    <property type="entry name" value="AMINOTRANSFERASE-LIKE PLANT MOBILE DOMAIN-CONTAINING PROTEIN"/>
    <property type="match status" value="1"/>
</dbReference>
<evidence type="ECO:0000313" key="1">
    <source>
        <dbReference type="EnsemblPlants" id="Solyc02g049102.1.1"/>
    </source>
</evidence>
<name>A0A3Q7FIQ6_SOLLC</name>
<dbReference type="Proteomes" id="UP000004994">
    <property type="component" value="Chromosome 2"/>
</dbReference>